<evidence type="ECO:0000313" key="2">
    <source>
        <dbReference type="Proteomes" id="UP001056291"/>
    </source>
</evidence>
<dbReference type="PIRSF" id="PIRSF034110">
    <property type="entry name" value="DUF1203"/>
    <property type="match status" value="1"/>
</dbReference>
<reference evidence="1" key="1">
    <citation type="submission" date="2022-06" db="EMBL/GenBank/DDBJ databases">
        <title>Sneathiella actinostolidae sp. nov., isolated from a sea anemonein the Western Pacific Ocean.</title>
        <authorList>
            <person name="Wei M.J."/>
        </authorList>
    </citation>
    <scope>NUCLEOTIDE SEQUENCE</scope>
    <source>
        <strain evidence="1">PHK-P5</strain>
    </source>
</reference>
<dbReference type="InterPro" id="IPR009593">
    <property type="entry name" value="DUF1203"/>
</dbReference>
<dbReference type="RefSeq" id="WP_251936744.1">
    <property type="nucleotide sequence ID" value="NZ_CP098747.1"/>
</dbReference>
<proteinExistence type="predicted"/>
<protein>
    <submittedName>
        <fullName evidence="1">DUF1203 domain-containing protein</fullName>
    </submittedName>
</protein>
<name>A0ABY4WDL7_9PROT</name>
<dbReference type="EMBL" id="CP098747">
    <property type="protein sequence ID" value="USG62711.1"/>
    <property type="molecule type" value="Genomic_DNA"/>
</dbReference>
<keyword evidence="2" id="KW-1185">Reference proteome</keyword>
<dbReference type="Pfam" id="PF06718">
    <property type="entry name" value="DUF1203"/>
    <property type="match status" value="1"/>
</dbReference>
<organism evidence="1 2">
    <name type="scientific">Sneathiella marina</name>
    <dbReference type="NCBI Taxonomy" id="2950108"/>
    <lineage>
        <taxon>Bacteria</taxon>
        <taxon>Pseudomonadati</taxon>
        <taxon>Pseudomonadota</taxon>
        <taxon>Alphaproteobacteria</taxon>
        <taxon>Sneathiellales</taxon>
        <taxon>Sneathiellaceae</taxon>
        <taxon>Sneathiella</taxon>
    </lineage>
</organism>
<sequence>MPKLNFTPLPKDQVRLLQNGHPDADGNTPERHISDGDGNACRFCLAEIAEGDEYLIVAHRPFTTRQPYSEQGPIFLHAEECAAYEDLQTLPEMYRQRAGLLLRGYDENERIVYGTGQTVRPDQIEVAAQKILATKEVRFVHARSATNNCYQFRIEPMHEE</sequence>
<gene>
    <name evidence="1" type="ORF">NBZ79_06940</name>
</gene>
<dbReference type="Proteomes" id="UP001056291">
    <property type="component" value="Chromosome"/>
</dbReference>
<accession>A0ABY4WDL7</accession>
<evidence type="ECO:0000313" key="1">
    <source>
        <dbReference type="EMBL" id="USG62711.1"/>
    </source>
</evidence>